<dbReference type="SUPFAM" id="SSF53448">
    <property type="entry name" value="Nucleotide-diphospho-sugar transferases"/>
    <property type="match status" value="1"/>
</dbReference>
<protein>
    <recommendedName>
        <fullName evidence="1">Glycosyltransferase 2-like domain-containing protein</fullName>
    </recommendedName>
</protein>
<dbReference type="InterPro" id="IPR001173">
    <property type="entry name" value="Glyco_trans_2-like"/>
</dbReference>
<reference evidence="2" key="2">
    <citation type="submission" date="2020-09" db="EMBL/GenBank/DDBJ databases">
        <authorList>
            <person name="Sun Q."/>
            <person name="Zhou Y."/>
        </authorList>
    </citation>
    <scope>NUCLEOTIDE SEQUENCE</scope>
    <source>
        <strain evidence="2">CGMCC 1.15794</strain>
    </source>
</reference>
<keyword evidence="3" id="KW-1185">Reference proteome</keyword>
<feature type="domain" description="Glycosyltransferase 2-like" evidence="1">
    <location>
        <begin position="11"/>
        <end position="136"/>
    </location>
</feature>
<comment type="caution">
    <text evidence="2">The sequence shown here is derived from an EMBL/GenBank/DDBJ whole genome shotgun (WGS) entry which is preliminary data.</text>
</comment>
<reference evidence="2" key="1">
    <citation type="journal article" date="2014" name="Int. J. Syst. Evol. Microbiol.">
        <title>Complete genome sequence of Corynebacterium casei LMG S-19264T (=DSM 44701T), isolated from a smear-ripened cheese.</title>
        <authorList>
            <consortium name="US DOE Joint Genome Institute (JGI-PGF)"/>
            <person name="Walter F."/>
            <person name="Albersmeier A."/>
            <person name="Kalinowski J."/>
            <person name="Ruckert C."/>
        </authorList>
    </citation>
    <scope>NUCLEOTIDE SEQUENCE</scope>
    <source>
        <strain evidence="2">CGMCC 1.15794</strain>
    </source>
</reference>
<dbReference type="AlphaFoldDB" id="A0A917MLY7"/>
<sequence>MRMTESRSLPVVMCTWRRPEYFRRTLRSLEAQEGVTVALHVWNNNPDITEELERAAADSTVPVTFRHSATNVGGFGRFYLARELAGEHPYVVFIDDDQLFGATTMATLLSEARPRSASGWWAYRFIAPPHYWLRLPVRKGRRAHYLGTCGMIVDASIFADERVFECPDRFWFVEDVWLSYVAGHLRRWTLRRSRATFLFIPDTKNQFTGLIREKYEFMRYLTSRGWLTRPS</sequence>
<accession>A0A917MLY7</accession>
<organism evidence="2 3">
    <name type="scientific">Microbacterium album</name>
    <dbReference type="NCBI Taxonomy" id="2053191"/>
    <lineage>
        <taxon>Bacteria</taxon>
        <taxon>Bacillati</taxon>
        <taxon>Actinomycetota</taxon>
        <taxon>Actinomycetes</taxon>
        <taxon>Micrococcales</taxon>
        <taxon>Microbacteriaceae</taxon>
        <taxon>Microbacterium</taxon>
    </lineage>
</organism>
<evidence type="ECO:0000313" key="3">
    <source>
        <dbReference type="Proteomes" id="UP000657592"/>
    </source>
</evidence>
<evidence type="ECO:0000313" key="2">
    <source>
        <dbReference type="EMBL" id="GGH45498.1"/>
    </source>
</evidence>
<dbReference type="InterPro" id="IPR029044">
    <property type="entry name" value="Nucleotide-diphossugar_trans"/>
</dbReference>
<dbReference type="Proteomes" id="UP000657592">
    <property type="component" value="Unassembled WGS sequence"/>
</dbReference>
<evidence type="ECO:0000259" key="1">
    <source>
        <dbReference type="Pfam" id="PF00535"/>
    </source>
</evidence>
<dbReference type="EMBL" id="BMJY01000008">
    <property type="protein sequence ID" value="GGH45498.1"/>
    <property type="molecule type" value="Genomic_DNA"/>
</dbReference>
<name>A0A917MLY7_9MICO</name>
<dbReference type="Gene3D" id="3.90.550.10">
    <property type="entry name" value="Spore Coat Polysaccharide Biosynthesis Protein SpsA, Chain A"/>
    <property type="match status" value="1"/>
</dbReference>
<dbReference type="Pfam" id="PF00535">
    <property type="entry name" value="Glycos_transf_2"/>
    <property type="match status" value="1"/>
</dbReference>
<gene>
    <name evidence="2" type="ORF">GCM10010921_20940</name>
</gene>
<proteinExistence type="predicted"/>
<dbReference type="CDD" id="cd00761">
    <property type="entry name" value="Glyco_tranf_GTA_type"/>
    <property type="match status" value="1"/>
</dbReference>